<proteinExistence type="predicted"/>
<organism evidence="2 3">
    <name type="scientific">Brassica cretica</name>
    <name type="common">Mustard</name>
    <dbReference type="NCBI Taxonomy" id="69181"/>
    <lineage>
        <taxon>Eukaryota</taxon>
        <taxon>Viridiplantae</taxon>
        <taxon>Streptophyta</taxon>
        <taxon>Embryophyta</taxon>
        <taxon>Tracheophyta</taxon>
        <taxon>Spermatophyta</taxon>
        <taxon>Magnoliopsida</taxon>
        <taxon>eudicotyledons</taxon>
        <taxon>Gunneridae</taxon>
        <taxon>Pentapetalae</taxon>
        <taxon>rosids</taxon>
        <taxon>malvids</taxon>
        <taxon>Brassicales</taxon>
        <taxon>Brassicaceae</taxon>
        <taxon>Brassiceae</taxon>
        <taxon>Brassica</taxon>
    </lineage>
</organism>
<accession>A0A8S9N1T4</accession>
<name>A0A8S9N1T4_BRACR</name>
<dbReference type="EMBL" id="QGKX02002183">
    <property type="protein sequence ID" value="KAF3487808.1"/>
    <property type="molecule type" value="Genomic_DNA"/>
</dbReference>
<gene>
    <name evidence="2" type="ORF">F2Q69_00055283</name>
</gene>
<evidence type="ECO:0000313" key="2">
    <source>
        <dbReference type="EMBL" id="KAF3487808.1"/>
    </source>
</evidence>
<reference evidence="2" key="1">
    <citation type="submission" date="2019-12" db="EMBL/GenBank/DDBJ databases">
        <title>Genome sequencing and annotation of Brassica cretica.</title>
        <authorList>
            <person name="Studholme D.J."/>
            <person name="Sarris P."/>
        </authorList>
    </citation>
    <scope>NUCLEOTIDE SEQUENCE</scope>
    <source>
        <strain evidence="2">PFS-109/04</strain>
        <tissue evidence="2">Leaf</tissue>
    </source>
</reference>
<dbReference type="Proteomes" id="UP000712600">
    <property type="component" value="Unassembled WGS sequence"/>
</dbReference>
<feature type="compositionally biased region" description="Basic and acidic residues" evidence="1">
    <location>
        <begin position="20"/>
        <end position="32"/>
    </location>
</feature>
<evidence type="ECO:0000313" key="3">
    <source>
        <dbReference type="Proteomes" id="UP000712600"/>
    </source>
</evidence>
<feature type="region of interest" description="Disordered" evidence="1">
    <location>
        <begin position="1"/>
        <end position="34"/>
    </location>
</feature>
<protein>
    <submittedName>
        <fullName evidence="2">Uncharacterized protein</fullName>
    </submittedName>
</protein>
<dbReference type="AlphaFoldDB" id="A0A8S9N1T4"/>
<sequence>MVAKLEPEAQPKTNQELEAEESKPGDDFDPAKPIKNTPIILETLHRIFPLQAVQAQDLSLSQHN</sequence>
<evidence type="ECO:0000256" key="1">
    <source>
        <dbReference type="SAM" id="MobiDB-lite"/>
    </source>
</evidence>
<comment type="caution">
    <text evidence="2">The sequence shown here is derived from an EMBL/GenBank/DDBJ whole genome shotgun (WGS) entry which is preliminary data.</text>
</comment>